<evidence type="ECO:0000256" key="7">
    <source>
        <dbReference type="SAM" id="MobiDB-lite"/>
    </source>
</evidence>
<dbReference type="GO" id="GO:0030692">
    <property type="term" value="C:Noc4p-Nop14p complex"/>
    <property type="evidence" value="ECO:0007669"/>
    <property type="project" value="TreeGrafter"/>
</dbReference>
<comment type="function">
    <text evidence="6">Involved in nucleolar processing of pre-18S ribosomal RNA. Has a role in the nuclear export of 40S pre-ribosomal subunit to the cytoplasm.</text>
</comment>
<feature type="compositionally biased region" description="Acidic residues" evidence="7">
    <location>
        <begin position="209"/>
        <end position="221"/>
    </location>
</feature>
<dbReference type="Proteomes" id="UP000799766">
    <property type="component" value="Unassembled WGS sequence"/>
</dbReference>
<evidence type="ECO:0000313" key="8">
    <source>
        <dbReference type="EMBL" id="KAF2460113.1"/>
    </source>
</evidence>
<comment type="subcellular location">
    <subcellularLocation>
        <location evidence="1">Nucleus</location>
        <location evidence="1">Nucleolus</location>
    </subcellularLocation>
</comment>
<organism evidence="8 9">
    <name type="scientific">Lineolata rhizophorae</name>
    <dbReference type="NCBI Taxonomy" id="578093"/>
    <lineage>
        <taxon>Eukaryota</taxon>
        <taxon>Fungi</taxon>
        <taxon>Dikarya</taxon>
        <taxon>Ascomycota</taxon>
        <taxon>Pezizomycotina</taxon>
        <taxon>Dothideomycetes</taxon>
        <taxon>Dothideomycetes incertae sedis</taxon>
        <taxon>Lineolatales</taxon>
        <taxon>Lineolataceae</taxon>
        <taxon>Lineolata</taxon>
    </lineage>
</organism>
<dbReference type="GO" id="GO:0030490">
    <property type="term" value="P:maturation of SSU-rRNA"/>
    <property type="evidence" value="ECO:0007669"/>
    <property type="project" value="TreeGrafter"/>
</dbReference>
<gene>
    <name evidence="8" type="ORF">BDY21DRAFT_408241</name>
</gene>
<feature type="region of interest" description="Disordered" evidence="7">
    <location>
        <begin position="140"/>
        <end position="235"/>
    </location>
</feature>
<keyword evidence="9" id="KW-1185">Reference proteome</keyword>
<evidence type="ECO:0000256" key="5">
    <source>
        <dbReference type="ARBA" id="ARBA00023242"/>
    </source>
</evidence>
<dbReference type="EMBL" id="MU001674">
    <property type="protein sequence ID" value="KAF2460113.1"/>
    <property type="molecule type" value="Genomic_DNA"/>
</dbReference>
<keyword evidence="3" id="KW-0690">Ribosome biogenesis</keyword>
<protein>
    <submittedName>
        <fullName evidence="8">Nucleolar protein 14</fullName>
    </submittedName>
</protein>
<keyword evidence="5" id="KW-0539">Nucleus</keyword>
<evidence type="ECO:0000256" key="6">
    <source>
        <dbReference type="ARBA" id="ARBA00024695"/>
    </source>
</evidence>
<dbReference type="OrthoDB" id="441771at2759"/>
<feature type="compositionally biased region" description="Basic and acidic residues" evidence="7">
    <location>
        <begin position="222"/>
        <end position="235"/>
    </location>
</feature>
<evidence type="ECO:0000256" key="2">
    <source>
        <dbReference type="ARBA" id="ARBA00007466"/>
    </source>
</evidence>
<dbReference type="Pfam" id="PF04147">
    <property type="entry name" value="Nop14"/>
    <property type="match status" value="1"/>
</dbReference>
<feature type="region of interest" description="Disordered" evidence="7">
    <location>
        <begin position="1"/>
        <end position="101"/>
    </location>
</feature>
<evidence type="ECO:0000256" key="1">
    <source>
        <dbReference type="ARBA" id="ARBA00004604"/>
    </source>
</evidence>
<reference evidence="8" key="1">
    <citation type="journal article" date="2020" name="Stud. Mycol.">
        <title>101 Dothideomycetes genomes: a test case for predicting lifestyles and emergence of pathogens.</title>
        <authorList>
            <person name="Haridas S."/>
            <person name="Albert R."/>
            <person name="Binder M."/>
            <person name="Bloem J."/>
            <person name="Labutti K."/>
            <person name="Salamov A."/>
            <person name="Andreopoulos B."/>
            <person name="Baker S."/>
            <person name="Barry K."/>
            <person name="Bills G."/>
            <person name="Bluhm B."/>
            <person name="Cannon C."/>
            <person name="Castanera R."/>
            <person name="Culley D."/>
            <person name="Daum C."/>
            <person name="Ezra D."/>
            <person name="Gonzalez J."/>
            <person name="Henrissat B."/>
            <person name="Kuo A."/>
            <person name="Liang C."/>
            <person name="Lipzen A."/>
            <person name="Lutzoni F."/>
            <person name="Magnuson J."/>
            <person name="Mondo S."/>
            <person name="Nolan M."/>
            <person name="Ohm R."/>
            <person name="Pangilinan J."/>
            <person name="Park H.-J."/>
            <person name="Ramirez L."/>
            <person name="Alfaro M."/>
            <person name="Sun H."/>
            <person name="Tritt A."/>
            <person name="Yoshinaga Y."/>
            <person name="Zwiers L.-H."/>
            <person name="Turgeon B."/>
            <person name="Goodwin S."/>
            <person name="Spatafora J."/>
            <person name="Crous P."/>
            <person name="Grigoriev I."/>
        </authorList>
    </citation>
    <scope>NUCLEOTIDE SEQUENCE</scope>
    <source>
        <strain evidence="8">ATCC 16933</strain>
    </source>
</reference>
<name>A0A6A6P9H4_9PEZI</name>
<feature type="compositionally biased region" description="Acidic residues" evidence="7">
    <location>
        <begin position="363"/>
        <end position="377"/>
    </location>
</feature>
<evidence type="ECO:0000256" key="3">
    <source>
        <dbReference type="ARBA" id="ARBA00022517"/>
    </source>
</evidence>
<feature type="region of interest" description="Disordered" evidence="7">
    <location>
        <begin position="271"/>
        <end position="444"/>
    </location>
</feature>
<keyword evidence="4" id="KW-0698">rRNA processing</keyword>
<dbReference type="AlphaFoldDB" id="A0A6A6P9H4"/>
<accession>A0A6A6P9H4</accession>
<dbReference type="GO" id="GO:0032040">
    <property type="term" value="C:small-subunit processome"/>
    <property type="evidence" value="ECO:0007669"/>
    <property type="project" value="InterPro"/>
</dbReference>
<dbReference type="InterPro" id="IPR007276">
    <property type="entry name" value="Nop14"/>
</dbReference>
<dbReference type="PANTHER" id="PTHR23183:SF0">
    <property type="entry name" value="NUCLEOLAR PROTEIN 14"/>
    <property type="match status" value="1"/>
</dbReference>
<dbReference type="PANTHER" id="PTHR23183">
    <property type="entry name" value="NOP14"/>
    <property type="match status" value="1"/>
</dbReference>
<feature type="compositionally biased region" description="Acidic residues" evidence="7">
    <location>
        <begin position="402"/>
        <end position="415"/>
    </location>
</feature>
<comment type="similarity">
    <text evidence="2">Belongs to the NOP14 family.</text>
</comment>
<evidence type="ECO:0000313" key="9">
    <source>
        <dbReference type="Proteomes" id="UP000799766"/>
    </source>
</evidence>
<feature type="compositionally biased region" description="Acidic residues" evidence="7">
    <location>
        <begin position="424"/>
        <end position="444"/>
    </location>
</feature>
<sequence length="735" mass="81662">MPPSQLKRLKASLREQGITGQQKSKKQKNNSKKGKGAGNGDERARRQAALAGIRESFNPFDVKMLSRPRKFEVTSRDSTTGKNGGVLGRPGASRSAGEEARRRTLLVEMQRRNKVGGIVDRRIGENDPTMTPEERMMQRFAREKQSRKGASLFDLEVGSDEEQLTHGGRTLAFGEDTKDLDDFDAGSLADSSGEESEVRLRKRDRRALDEEDEGNDAQELGEPERKKTKSEVMKEVIAKSKLHKYERQHAKEEDDDLRAELDKDLSEVLAALQGQPAKPARPETAQKASGTADTIPDGEAVIPDVEKSAVEREYDLRLRELAQDQRSKPTERTKTDEEKVKEHAEHLERLERKRLRRMRGEADESDEEGPVQEEDDIHQDSERDDAAEFGFTSSIPANPSFDVEDEDEFEIDEDLLASGSDLEPITDEEQSEEESGDSEAEDDDEFVRNIISADEKLKAQSASASVAFAYPCPRTHEELLSVLNDVPVESIPTVVQRIRALYHPQLATGNKEKLSDFAVTLVQHLPYLSDPSNSILLSVLESVTRHIHSLSRTYSLPIAEAFRAHLRSIRARAPDSEGSMTRGDLAVLTAITTIYPTSDYFHPVVTPASTLMARHLGLRRAPRSAADLAVGAVLLHLVHRAQKRARRYVPEAIRWLALSLQLGQDEGFRASFGSDDDGSGIVKVLEPYFGFAAALADLWADAPSFRDIFAPKITAALLPYTLRGARAAAREEGEG</sequence>
<evidence type="ECO:0000256" key="4">
    <source>
        <dbReference type="ARBA" id="ARBA00022552"/>
    </source>
</evidence>
<feature type="compositionally biased region" description="Basic and acidic residues" evidence="7">
    <location>
        <begin position="304"/>
        <end position="351"/>
    </location>
</feature>
<proteinExistence type="inferred from homology"/>
<feature type="compositionally biased region" description="Basic residues" evidence="7">
    <location>
        <begin position="23"/>
        <end position="35"/>
    </location>
</feature>